<dbReference type="RefSeq" id="WP_221032036.1">
    <property type="nucleotide sequence ID" value="NZ_CP139781.1"/>
</dbReference>
<dbReference type="SUPFAM" id="SSF55874">
    <property type="entry name" value="ATPase domain of HSP90 chaperone/DNA topoisomerase II/histidine kinase"/>
    <property type="match status" value="1"/>
</dbReference>
<evidence type="ECO:0000313" key="5">
    <source>
        <dbReference type="EMBL" id="WRQ90040.1"/>
    </source>
</evidence>
<feature type="transmembrane region" description="Helical" evidence="3">
    <location>
        <begin position="270"/>
        <end position="292"/>
    </location>
</feature>
<dbReference type="SMART" id="SM00387">
    <property type="entry name" value="HATPase_c"/>
    <property type="match status" value="1"/>
</dbReference>
<dbReference type="SUPFAM" id="SSF47384">
    <property type="entry name" value="Homodimeric domain of signal transducing histidine kinase"/>
    <property type="match status" value="1"/>
</dbReference>
<evidence type="ECO:0000256" key="1">
    <source>
        <dbReference type="ARBA" id="ARBA00000085"/>
    </source>
</evidence>
<accession>A0ABZ1CEE6</accession>
<comment type="catalytic activity">
    <reaction evidence="1">
        <text>ATP + protein L-histidine = ADP + protein N-phospho-L-histidine.</text>
        <dbReference type="EC" id="2.7.13.3"/>
    </reaction>
</comment>
<feature type="transmembrane region" description="Helical" evidence="3">
    <location>
        <begin position="76"/>
        <end position="97"/>
    </location>
</feature>
<dbReference type="GO" id="GO:0005524">
    <property type="term" value="F:ATP binding"/>
    <property type="evidence" value="ECO:0007669"/>
    <property type="project" value="UniProtKB-KW"/>
</dbReference>
<feature type="transmembrane region" description="Helical" evidence="3">
    <location>
        <begin position="117"/>
        <end position="135"/>
    </location>
</feature>
<protein>
    <recommendedName>
        <fullName evidence="2">histidine kinase</fullName>
        <ecNumber evidence="2">2.7.13.3</ecNumber>
    </recommendedName>
</protein>
<keyword evidence="5" id="KW-0547">Nucleotide-binding</keyword>
<dbReference type="InterPro" id="IPR004358">
    <property type="entry name" value="Sig_transdc_His_kin-like_C"/>
</dbReference>
<dbReference type="InterPro" id="IPR052023">
    <property type="entry name" value="Histidine_kinase_KdpD"/>
</dbReference>
<dbReference type="InterPro" id="IPR036097">
    <property type="entry name" value="HisK_dim/P_sf"/>
</dbReference>
<feature type="domain" description="Histidine kinase" evidence="4">
    <location>
        <begin position="476"/>
        <end position="695"/>
    </location>
</feature>
<dbReference type="InterPro" id="IPR036890">
    <property type="entry name" value="HATPase_C_sf"/>
</dbReference>
<keyword evidence="3" id="KW-0812">Transmembrane</keyword>
<keyword evidence="3" id="KW-0472">Membrane</keyword>
<dbReference type="Pfam" id="PF02518">
    <property type="entry name" value="HATPase_c"/>
    <property type="match status" value="1"/>
</dbReference>
<keyword evidence="5" id="KW-0067">ATP-binding</keyword>
<dbReference type="Gene3D" id="3.30.565.10">
    <property type="entry name" value="Histidine kinase-like ATPase, C-terminal domain"/>
    <property type="match status" value="1"/>
</dbReference>
<reference evidence="5 6" key="1">
    <citation type="submission" date="2021-08" db="EMBL/GenBank/DDBJ databases">
        <authorList>
            <person name="Zhang D."/>
            <person name="Zhang A."/>
            <person name="Wang L."/>
        </authorList>
    </citation>
    <scope>NUCLEOTIDE SEQUENCE [LARGE SCALE GENOMIC DNA]</scope>
    <source>
        <strain evidence="5 6">WL0086</strain>
    </source>
</reference>
<feature type="transmembrane region" description="Helical" evidence="3">
    <location>
        <begin position="47"/>
        <end position="64"/>
    </location>
</feature>
<organism evidence="5 6">
    <name type="scientific">Actomonas aquatica</name>
    <dbReference type="NCBI Taxonomy" id="2866162"/>
    <lineage>
        <taxon>Bacteria</taxon>
        <taxon>Pseudomonadati</taxon>
        <taxon>Verrucomicrobiota</taxon>
        <taxon>Opitutia</taxon>
        <taxon>Opitutales</taxon>
        <taxon>Opitutaceae</taxon>
        <taxon>Actomonas</taxon>
    </lineage>
</organism>
<evidence type="ECO:0000256" key="2">
    <source>
        <dbReference type="ARBA" id="ARBA00012438"/>
    </source>
</evidence>
<evidence type="ECO:0000256" key="3">
    <source>
        <dbReference type="SAM" id="Phobius"/>
    </source>
</evidence>
<evidence type="ECO:0000259" key="4">
    <source>
        <dbReference type="PROSITE" id="PS50109"/>
    </source>
</evidence>
<keyword evidence="3" id="KW-1133">Transmembrane helix</keyword>
<evidence type="ECO:0000313" key="6">
    <source>
        <dbReference type="Proteomes" id="UP000738431"/>
    </source>
</evidence>
<dbReference type="PANTHER" id="PTHR45569">
    <property type="entry name" value="SENSOR PROTEIN KDPD"/>
    <property type="match status" value="1"/>
</dbReference>
<dbReference type="EC" id="2.7.13.3" evidence="2"/>
<feature type="transmembrane region" description="Helical" evidence="3">
    <location>
        <begin position="147"/>
        <end position="169"/>
    </location>
</feature>
<feature type="transmembrane region" description="Helical" evidence="3">
    <location>
        <begin position="181"/>
        <end position="199"/>
    </location>
</feature>
<feature type="transmembrane region" description="Helical" evidence="3">
    <location>
        <begin position="20"/>
        <end position="40"/>
    </location>
</feature>
<dbReference type="EMBL" id="CP139781">
    <property type="protein sequence ID" value="WRQ90040.1"/>
    <property type="molecule type" value="Genomic_DNA"/>
</dbReference>
<dbReference type="PRINTS" id="PR00344">
    <property type="entry name" value="BCTRLSENSOR"/>
</dbReference>
<name>A0ABZ1CEE6_9BACT</name>
<dbReference type="PANTHER" id="PTHR45569:SF1">
    <property type="entry name" value="SENSOR PROTEIN KDPD"/>
    <property type="match status" value="1"/>
</dbReference>
<keyword evidence="6" id="KW-1185">Reference proteome</keyword>
<gene>
    <name evidence="5" type="ORF">K1X11_011530</name>
</gene>
<dbReference type="Proteomes" id="UP000738431">
    <property type="component" value="Chromosome"/>
</dbReference>
<proteinExistence type="predicted"/>
<dbReference type="InterPro" id="IPR003594">
    <property type="entry name" value="HATPase_dom"/>
</dbReference>
<dbReference type="InterPro" id="IPR005467">
    <property type="entry name" value="His_kinase_dom"/>
</dbReference>
<dbReference type="PROSITE" id="PS50109">
    <property type="entry name" value="HIS_KIN"/>
    <property type="match status" value="1"/>
</dbReference>
<dbReference type="Gene3D" id="1.10.287.130">
    <property type="match status" value="1"/>
</dbReference>
<sequence>MILAATKVLLPGALDYDAKALSSLYFGVAVVCLIMAMVLVKSNPRQSFNWAAGLILGWCGLWQFDLGLMYLHPLSAGIYIRGAMGGPGIAWVLVLLLLRSLVEPERSLRSHLRQLRWYGVTGGVFFAMAFSPWVIPYESTYLRPLRGMLWVPFGLLQILGGLHLGIATLRTTLRLRGSWRYVANLICGVGGVILLLVGARTILRYYLPTGSMVLSNAVIGVTIAGVFGFATLTRRVFRARAVLMTGLYYLGGLAGAIGAAGVVFKWVGTWVVPSLVPQASAVAAAMLVWAGLEWRRRHTAERRRLAAVQRVIQRLSSKQVTESGAASIHHWLLEELQDEARVGEGHLLVRQGDRWVGQEVSLRWDDPLLQVLESSECWITRHALARMWQRPAVEGAKGTLVRLGGEVAVRSSVDGVGPAVLLILGPKTNGEVFSAQEVSNLVALVEAVSGAAESAEAGRRGRLLGRVEALQMLAASIGHDFKQHLMAVRMLARRLADRSLTADVAEERLRQINRELDEMGAFSRRLTQLAQKQDVGPKESILLTEVVRTVVAELAPEASAAHVSLTVSIAHPDVRTVMNRGRLEKALAHMGWNAIRAMADTADVGSASMGGRAVEFEVRRRGQDGVIAVSDSGPGLPRKVEMRLFDPFVARAATSGGGLGLYEAWDAVTRAGGSMRYEHNHPHGAKFLLFLPGTDAGGETGAR</sequence>
<feature type="transmembrane region" description="Helical" evidence="3">
    <location>
        <begin position="241"/>
        <end position="264"/>
    </location>
</feature>
<feature type="transmembrane region" description="Helical" evidence="3">
    <location>
        <begin position="205"/>
        <end position="229"/>
    </location>
</feature>
<reference evidence="5 6" key="2">
    <citation type="submission" date="2023-12" db="EMBL/GenBank/DDBJ databases">
        <title>Description of an unclassified Opitutus bacterium of Verrucomicrobiota.</title>
        <authorList>
            <person name="Zhang D.-F."/>
        </authorList>
    </citation>
    <scope>NUCLEOTIDE SEQUENCE [LARGE SCALE GENOMIC DNA]</scope>
    <source>
        <strain evidence="5 6">WL0086</strain>
    </source>
</reference>